<evidence type="ECO:0000313" key="2">
    <source>
        <dbReference type="EMBL" id="RPD58032.1"/>
    </source>
</evidence>
<dbReference type="OrthoDB" id="2731172at2759"/>
<dbReference type="AlphaFoldDB" id="A0A5C2S3H0"/>
<dbReference type="SUPFAM" id="SSF81383">
    <property type="entry name" value="F-box domain"/>
    <property type="match status" value="1"/>
</dbReference>
<keyword evidence="3" id="KW-1185">Reference proteome</keyword>
<dbReference type="CDD" id="cd09917">
    <property type="entry name" value="F-box_SF"/>
    <property type="match status" value="1"/>
</dbReference>
<sequence length="587" mass="65981">MQLRLGPPSRLMGVLSRLLPRAAGRRTSFFELPVEIQIEILCHLDPASLVACRLTCRSLSTLFESMAVQYVYRLGVCAMTDVGSPEGVTLQDRYAAILQYQQAWTRSNISQRMQDPAPGSHYLAHSNGVFVYAVEDSAKSLALKLHRPGSACTGLPELTFLCSAWKLMLDPTSLFSARFTVDLSEDLLVITRLSDDRTEYLHHFVSISRDCDPHPVAAPSILRAPRRTQQRHAITYLKEGLDFLSDLVAWGHLVAWGNIPFLFDDEEYCYLQQRMEVLVRNWKTGAVVWRYQSNQIISYHLIDRHHILITQHDGIHVFALDPDRSEPEPPVYTTTQAELLHLRVPTFKLPAVQRTGLFKSFLDIPRNHPDDRPLIRPDPAHSLLAMCMPVHVAIGSEHDKSVQTKSLVFLVSLATIRGYLARRHSKTGSAQLGRSLVLPWDDWGRAGARVVTADNVDTPELSIATHGSRCVLTIISTPLNVADLVLIDAHPWAQQCHGRGQSVTLQTLRQHDTYGVKVVDSTDVHSILTLSTSGRPRKSRKPKSAVMEGRFPCWMAWYPAPLETRYRSNHTVLTGEEVVIVRKARGV</sequence>
<feature type="domain" description="F-box" evidence="1">
    <location>
        <begin position="26"/>
        <end position="74"/>
    </location>
</feature>
<dbReference type="InterPro" id="IPR001810">
    <property type="entry name" value="F-box_dom"/>
</dbReference>
<gene>
    <name evidence="2" type="ORF">L227DRAFT_195186</name>
</gene>
<evidence type="ECO:0000259" key="1">
    <source>
        <dbReference type="PROSITE" id="PS50181"/>
    </source>
</evidence>
<dbReference type="PROSITE" id="PS50181">
    <property type="entry name" value="FBOX"/>
    <property type="match status" value="1"/>
</dbReference>
<dbReference type="Gene3D" id="1.20.1280.50">
    <property type="match status" value="1"/>
</dbReference>
<dbReference type="SMART" id="SM00256">
    <property type="entry name" value="FBOX"/>
    <property type="match status" value="1"/>
</dbReference>
<evidence type="ECO:0000313" key="3">
    <source>
        <dbReference type="Proteomes" id="UP000313359"/>
    </source>
</evidence>
<dbReference type="EMBL" id="ML122277">
    <property type="protein sequence ID" value="RPD58032.1"/>
    <property type="molecule type" value="Genomic_DNA"/>
</dbReference>
<name>A0A5C2S3H0_9APHY</name>
<proteinExistence type="predicted"/>
<dbReference type="InterPro" id="IPR036047">
    <property type="entry name" value="F-box-like_dom_sf"/>
</dbReference>
<protein>
    <recommendedName>
        <fullName evidence="1">F-box domain-containing protein</fullName>
    </recommendedName>
</protein>
<accession>A0A5C2S3H0</accession>
<dbReference type="Pfam" id="PF00646">
    <property type="entry name" value="F-box"/>
    <property type="match status" value="1"/>
</dbReference>
<dbReference type="Proteomes" id="UP000313359">
    <property type="component" value="Unassembled WGS sequence"/>
</dbReference>
<reference evidence="2" key="1">
    <citation type="journal article" date="2018" name="Genome Biol. Evol.">
        <title>Genomics and development of Lentinus tigrinus, a white-rot wood-decaying mushroom with dimorphic fruiting bodies.</title>
        <authorList>
            <person name="Wu B."/>
            <person name="Xu Z."/>
            <person name="Knudson A."/>
            <person name="Carlson A."/>
            <person name="Chen N."/>
            <person name="Kovaka S."/>
            <person name="LaButti K."/>
            <person name="Lipzen A."/>
            <person name="Pennachio C."/>
            <person name="Riley R."/>
            <person name="Schakwitz W."/>
            <person name="Umezawa K."/>
            <person name="Ohm R.A."/>
            <person name="Grigoriev I.V."/>
            <person name="Nagy L.G."/>
            <person name="Gibbons J."/>
            <person name="Hibbett D."/>
        </authorList>
    </citation>
    <scope>NUCLEOTIDE SEQUENCE [LARGE SCALE GENOMIC DNA]</scope>
    <source>
        <strain evidence="2">ALCF2SS1-6</strain>
    </source>
</reference>
<organism evidence="2 3">
    <name type="scientific">Lentinus tigrinus ALCF2SS1-6</name>
    <dbReference type="NCBI Taxonomy" id="1328759"/>
    <lineage>
        <taxon>Eukaryota</taxon>
        <taxon>Fungi</taxon>
        <taxon>Dikarya</taxon>
        <taxon>Basidiomycota</taxon>
        <taxon>Agaricomycotina</taxon>
        <taxon>Agaricomycetes</taxon>
        <taxon>Polyporales</taxon>
        <taxon>Polyporaceae</taxon>
        <taxon>Lentinus</taxon>
    </lineage>
</organism>